<dbReference type="KEGG" id="mhor:MSHOH_1910"/>
<evidence type="ECO:0000313" key="3">
    <source>
        <dbReference type="Proteomes" id="UP000033101"/>
    </source>
</evidence>
<organism evidence="2 3">
    <name type="scientific">Methanosarcina horonobensis HB-1 = JCM 15518</name>
    <dbReference type="NCBI Taxonomy" id="1434110"/>
    <lineage>
        <taxon>Archaea</taxon>
        <taxon>Methanobacteriati</taxon>
        <taxon>Methanobacteriota</taxon>
        <taxon>Stenosarchaea group</taxon>
        <taxon>Methanomicrobia</taxon>
        <taxon>Methanosarcinales</taxon>
        <taxon>Methanosarcinaceae</taxon>
        <taxon>Methanosarcina</taxon>
    </lineage>
</organism>
<keyword evidence="3" id="KW-1185">Reference proteome</keyword>
<dbReference type="EMBL" id="CP009516">
    <property type="protein sequence ID" value="AKB78393.1"/>
    <property type="molecule type" value="Genomic_DNA"/>
</dbReference>
<dbReference type="InterPro" id="IPR025351">
    <property type="entry name" value="Pvc16_N"/>
</dbReference>
<gene>
    <name evidence="2" type="ORF">MSHOH_1910</name>
</gene>
<feature type="domain" description="Pvc16 N-terminal" evidence="1">
    <location>
        <begin position="9"/>
        <end position="186"/>
    </location>
</feature>
<proteinExistence type="predicted"/>
<name>A0A0E3SFU2_9EURY</name>
<dbReference type="RefSeq" id="WP_048139383.1">
    <property type="nucleotide sequence ID" value="NZ_BBCW01000015.1"/>
</dbReference>
<dbReference type="Pfam" id="PF14065">
    <property type="entry name" value="Pvc16_N"/>
    <property type="match status" value="1"/>
</dbReference>
<reference evidence="2 3" key="1">
    <citation type="submission" date="2014-07" db="EMBL/GenBank/DDBJ databases">
        <title>Methanogenic archaea and the global carbon cycle.</title>
        <authorList>
            <person name="Henriksen J.R."/>
            <person name="Luke J."/>
            <person name="Reinhart S."/>
            <person name="Benedict M.N."/>
            <person name="Youngblut N.D."/>
            <person name="Metcalf M.E."/>
            <person name="Whitaker R.J."/>
            <person name="Metcalf W.W."/>
        </authorList>
    </citation>
    <scope>NUCLEOTIDE SEQUENCE [LARGE SCALE GENOMIC DNA]</scope>
    <source>
        <strain evidence="2 3">HB-1</strain>
    </source>
</reference>
<dbReference type="OrthoDB" id="142534at2157"/>
<evidence type="ECO:0000313" key="2">
    <source>
        <dbReference type="EMBL" id="AKB78393.1"/>
    </source>
</evidence>
<sequence length="200" mass="22692">MSDYRAIADVGETLIELLRDNMEDLVDRESIVLFSPGEIDSSDNVRLSLFLYQVLENTHLRNQEMQVKGPDTLTFPPLTLELYYMLTSHTSSGVQDKTARSLEEHTVLGRAARVLYDNSVLKGSLLKGNLNKNEELHIMMSSLNMEDLTKIWSTFPSKPFRPSICYVVTPVQINSGREVGVQRVVSREINYAYYARKGGK</sequence>
<dbReference type="HOGENOM" id="CLU_116582_0_0_2"/>
<dbReference type="STRING" id="1434110.MSHOH_1910"/>
<dbReference type="Proteomes" id="UP000033101">
    <property type="component" value="Chromosome"/>
</dbReference>
<dbReference type="PATRIC" id="fig|1434110.4.peg.2434"/>
<dbReference type="AlphaFoldDB" id="A0A0E3SFU2"/>
<evidence type="ECO:0000259" key="1">
    <source>
        <dbReference type="Pfam" id="PF14065"/>
    </source>
</evidence>
<accession>A0A0E3SFU2</accession>
<protein>
    <recommendedName>
        <fullName evidence="1">Pvc16 N-terminal domain-containing protein</fullName>
    </recommendedName>
</protein>
<dbReference type="GeneID" id="24831136"/>